<dbReference type="InterPro" id="IPR011547">
    <property type="entry name" value="SLC26A/SulP_dom"/>
</dbReference>
<dbReference type="AlphaFoldDB" id="A0A2K9EJL9"/>
<dbReference type="PROSITE" id="PS50801">
    <property type="entry name" value="STAS"/>
    <property type="match status" value="1"/>
</dbReference>
<dbReference type="CDD" id="cd07042">
    <property type="entry name" value="STAS_SulP_like_sulfate_transporter"/>
    <property type="match status" value="1"/>
</dbReference>
<gene>
    <name evidence="7" type="ORF">CUV01_04095</name>
</gene>
<feature type="transmembrane region" description="Helical" evidence="5">
    <location>
        <begin position="249"/>
        <end position="271"/>
    </location>
</feature>
<evidence type="ECO:0000313" key="8">
    <source>
        <dbReference type="Proteomes" id="UP000233742"/>
    </source>
</evidence>
<dbReference type="InterPro" id="IPR002645">
    <property type="entry name" value="STAS_dom"/>
</dbReference>
<dbReference type="PANTHER" id="PTHR11814">
    <property type="entry name" value="SULFATE TRANSPORTER"/>
    <property type="match status" value="1"/>
</dbReference>
<name>A0A2K9EJL9_9RHOB</name>
<evidence type="ECO:0000259" key="6">
    <source>
        <dbReference type="PROSITE" id="PS50801"/>
    </source>
</evidence>
<dbReference type="SUPFAM" id="SSF52091">
    <property type="entry name" value="SpoIIaa-like"/>
    <property type="match status" value="1"/>
</dbReference>
<feature type="transmembrane region" description="Helical" evidence="5">
    <location>
        <begin position="131"/>
        <end position="157"/>
    </location>
</feature>
<feature type="transmembrane region" description="Helical" evidence="5">
    <location>
        <begin position="319"/>
        <end position="341"/>
    </location>
</feature>
<dbReference type="GO" id="GO:0016020">
    <property type="term" value="C:membrane"/>
    <property type="evidence" value="ECO:0007669"/>
    <property type="project" value="UniProtKB-SubCell"/>
</dbReference>
<evidence type="ECO:0000256" key="4">
    <source>
        <dbReference type="ARBA" id="ARBA00023136"/>
    </source>
</evidence>
<feature type="transmembrane region" description="Helical" evidence="5">
    <location>
        <begin position="347"/>
        <end position="365"/>
    </location>
</feature>
<keyword evidence="4 5" id="KW-0472">Membrane</keyword>
<feature type="transmembrane region" description="Helical" evidence="5">
    <location>
        <begin position="386"/>
        <end position="413"/>
    </location>
</feature>
<feature type="domain" description="STAS" evidence="6">
    <location>
        <begin position="447"/>
        <end position="553"/>
    </location>
</feature>
<keyword evidence="2 5" id="KW-0812">Transmembrane</keyword>
<evidence type="ECO:0000256" key="5">
    <source>
        <dbReference type="SAM" id="Phobius"/>
    </source>
</evidence>
<proteinExistence type="predicted"/>
<dbReference type="Gene3D" id="3.30.750.24">
    <property type="entry name" value="STAS domain"/>
    <property type="match status" value="1"/>
</dbReference>
<comment type="subcellular location">
    <subcellularLocation>
        <location evidence="1">Membrane</location>
        <topology evidence="1">Multi-pass membrane protein</topology>
    </subcellularLocation>
</comment>
<evidence type="ECO:0000256" key="1">
    <source>
        <dbReference type="ARBA" id="ARBA00004141"/>
    </source>
</evidence>
<dbReference type="Pfam" id="PF01740">
    <property type="entry name" value="STAS"/>
    <property type="match status" value="1"/>
</dbReference>
<dbReference type="OrthoDB" id="9769739at2"/>
<keyword evidence="8" id="KW-1185">Reference proteome</keyword>
<feature type="transmembrane region" description="Helical" evidence="5">
    <location>
        <begin position="206"/>
        <end position="229"/>
    </location>
</feature>
<evidence type="ECO:0000313" key="7">
    <source>
        <dbReference type="EMBL" id="AUH35203.1"/>
    </source>
</evidence>
<organism evidence="7 8">
    <name type="scientific">Paracoccus tegillarcae</name>
    <dbReference type="NCBI Taxonomy" id="1529068"/>
    <lineage>
        <taxon>Bacteria</taxon>
        <taxon>Pseudomonadati</taxon>
        <taxon>Pseudomonadota</taxon>
        <taxon>Alphaproteobacteria</taxon>
        <taxon>Rhodobacterales</taxon>
        <taxon>Paracoccaceae</taxon>
        <taxon>Paracoccus</taxon>
    </lineage>
</organism>
<sequence>MDRALPPRRWLSRVTAETLRQDAFAGFSNAAIVIPQGVAFATIAGLPPEMGLYTAMITAAIAAFWGSSMVMISGPTTAISAVIFATLQDLAPPGTARFVELALMITILVGLIQLAAGLARLGGLVSFVSHSVMTAFTAAAAVLIATSQLPGAFGVPVESGGNVLERLRRLVESLPETSALSLSIAAVTLGSLLICQRFARRLPGFLIALIIGSVLCHLLGGAANGVAMVGEISAAFPVFAPPTGVIGDIGALTPGAMAIALVGLLEAISIGRAFAVRRKEKFDANQEMIGQGLSNAVGGFFQCYAGSGSFTRSGVNAEAGARTPIAGILSSLFLAVMLLMFSDLIRFIPVPAMAGLILYVAWRLIDFRELRRVVGSSRSETVILALTLLAGLLVELDFAIYVGVIASFAVFIYQSSHPSIRVSAPVISATGRRKFRNADLHGIPECPQIVTIRIDGPLYFGSVEHVEREFETMRRQRPGQRHVLFYLKGVGKIDLAGADFLIDAIRQIRAEGGTFHIIALFPPLLDSLRRFHVLEEIGEDHLHISKGDALAAAIPHIDYGICATCTKRVFLECSDLPGASTTTGQGDEAAYKQNGSR</sequence>
<feature type="transmembrane region" description="Helical" evidence="5">
    <location>
        <begin position="98"/>
        <end position="119"/>
    </location>
</feature>
<keyword evidence="3 5" id="KW-1133">Transmembrane helix</keyword>
<dbReference type="KEGG" id="paro:CUV01_04095"/>
<dbReference type="GO" id="GO:0055085">
    <property type="term" value="P:transmembrane transport"/>
    <property type="evidence" value="ECO:0007669"/>
    <property type="project" value="InterPro"/>
</dbReference>
<dbReference type="EMBL" id="CP025408">
    <property type="protein sequence ID" value="AUH35203.1"/>
    <property type="molecule type" value="Genomic_DNA"/>
</dbReference>
<evidence type="ECO:0000256" key="3">
    <source>
        <dbReference type="ARBA" id="ARBA00022989"/>
    </source>
</evidence>
<dbReference type="Pfam" id="PF00916">
    <property type="entry name" value="Sulfate_transp"/>
    <property type="match status" value="1"/>
</dbReference>
<dbReference type="InterPro" id="IPR001902">
    <property type="entry name" value="SLC26A/SulP_fam"/>
</dbReference>
<feature type="transmembrane region" description="Helical" evidence="5">
    <location>
        <begin position="177"/>
        <end position="194"/>
    </location>
</feature>
<accession>A0A2K9EJL9</accession>
<reference evidence="7 8" key="1">
    <citation type="submission" date="2017-12" db="EMBL/GenBank/DDBJ databases">
        <authorList>
            <person name="Hurst M.R.H."/>
        </authorList>
    </citation>
    <scope>NUCLEOTIDE SEQUENCE [LARGE SCALE GENOMIC DNA]</scope>
    <source>
        <strain evidence="7 8">BM15</strain>
    </source>
</reference>
<protein>
    <submittedName>
        <fullName evidence="7">SulP family inorganic anion transporter</fullName>
    </submittedName>
</protein>
<evidence type="ECO:0000256" key="2">
    <source>
        <dbReference type="ARBA" id="ARBA00022692"/>
    </source>
</evidence>
<feature type="transmembrane region" description="Helical" evidence="5">
    <location>
        <begin position="53"/>
        <end position="86"/>
    </location>
</feature>
<dbReference type="Proteomes" id="UP000233742">
    <property type="component" value="Chromosome"/>
</dbReference>
<dbReference type="InterPro" id="IPR036513">
    <property type="entry name" value="STAS_dom_sf"/>
</dbReference>